<dbReference type="AlphaFoldDB" id="A0AAV7KCR4"/>
<evidence type="ECO:0000313" key="2">
    <source>
        <dbReference type="EMBL" id="KAI6658665.1"/>
    </source>
</evidence>
<proteinExistence type="predicted"/>
<dbReference type="Proteomes" id="UP001165289">
    <property type="component" value="Unassembled WGS sequence"/>
</dbReference>
<organism evidence="2 3">
    <name type="scientific">Oopsacas minuta</name>
    <dbReference type="NCBI Taxonomy" id="111878"/>
    <lineage>
        <taxon>Eukaryota</taxon>
        <taxon>Metazoa</taxon>
        <taxon>Porifera</taxon>
        <taxon>Hexactinellida</taxon>
        <taxon>Hexasterophora</taxon>
        <taxon>Lyssacinosida</taxon>
        <taxon>Leucopsacidae</taxon>
        <taxon>Oopsacas</taxon>
    </lineage>
</organism>
<feature type="region of interest" description="Disordered" evidence="1">
    <location>
        <begin position="105"/>
        <end position="134"/>
    </location>
</feature>
<comment type="caution">
    <text evidence="2">The sequence shown here is derived from an EMBL/GenBank/DDBJ whole genome shotgun (WGS) entry which is preliminary data.</text>
</comment>
<dbReference type="SUPFAM" id="SSF46689">
    <property type="entry name" value="Homeodomain-like"/>
    <property type="match status" value="1"/>
</dbReference>
<evidence type="ECO:0000313" key="3">
    <source>
        <dbReference type="Proteomes" id="UP001165289"/>
    </source>
</evidence>
<sequence length="134" mass="15130">MSEKQKREAIDVLIKRGELSMKDISKSSGVSLATVYKVKSRGSNIVGLLRKIRSGRPPTMRLSILRSLAQLVRSGSYLFRRSLVHLIRGWPSHETIRRTLKTVKYTKKHPSNPPLVSEKKQNLSSKIGQKAHVS</sequence>
<keyword evidence="3" id="KW-1185">Reference proteome</keyword>
<gene>
    <name evidence="2" type="ORF">LOD99_11010</name>
</gene>
<name>A0AAV7KCR4_9METZ</name>
<accession>A0AAV7KCR4</accession>
<evidence type="ECO:0008006" key="4">
    <source>
        <dbReference type="Google" id="ProtNLM"/>
    </source>
</evidence>
<protein>
    <recommendedName>
        <fullName evidence="4">Resolvase HTH domain-containing protein</fullName>
    </recommendedName>
</protein>
<dbReference type="InterPro" id="IPR009057">
    <property type="entry name" value="Homeodomain-like_sf"/>
</dbReference>
<dbReference type="EMBL" id="JAKMXF010000085">
    <property type="protein sequence ID" value="KAI6658665.1"/>
    <property type="molecule type" value="Genomic_DNA"/>
</dbReference>
<reference evidence="2 3" key="1">
    <citation type="journal article" date="2023" name="BMC Biol.">
        <title>The compact genome of the sponge Oopsacas minuta (Hexactinellida) is lacking key metazoan core genes.</title>
        <authorList>
            <person name="Santini S."/>
            <person name="Schenkelaars Q."/>
            <person name="Jourda C."/>
            <person name="Duchesne M."/>
            <person name="Belahbib H."/>
            <person name="Rocher C."/>
            <person name="Selva M."/>
            <person name="Riesgo A."/>
            <person name="Vervoort M."/>
            <person name="Leys S.P."/>
            <person name="Kodjabachian L."/>
            <person name="Le Bivic A."/>
            <person name="Borchiellini C."/>
            <person name="Claverie J.M."/>
            <person name="Renard E."/>
        </authorList>
    </citation>
    <scope>NUCLEOTIDE SEQUENCE [LARGE SCALE GENOMIC DNA]</scope>
    <source>
        <strain evidence="2">SPO-2</strain>
    </source>
</reference>
<evidence type="ECO:0000256" key="1">
    <source>
        <dbReference type="SAM" id="MobiDB-lite"/>
    </source>
</evidence>